<reference evidence="2 3" key="2">
    <citation type="submission" date="2016-08" db="EMBL/GenBank/DDBJ databases">
        <title>Pervasive Adenine N6-methylation of Active Genes in Fungi.</title>
        <authorList>
            <consortium name="DOE Joint Genome Institute"/>
            <person name="Mondo S.J."/>
            <person name="Dannebaum R.O."/>
            <person name="Kuo R.C."/>
            <person name="Labutti K."/>
            <person name="Haridas S."/>
            <person name="Kuo A."/>
            <person name="Salamov A."/>
            <person name="Ahrendt S.R."/>
            <person name="Lipzen A."/>
            <person name="Sullivan W."/>
            <person name="Andreopoulos W.B."/>
            <person name="Clum A."/>
            <person name="Lindquist E."/>
            <person name="Daum C."/>
            <person name="Ramamoorthy G.K."/>
            <person name="Gryganskyi A."/>
            <person name="Culley D."/>
            <person name="Magnuson J.K."/>
            <person name="James T.Y."/>
            <person name="O'Malley M.A."/>
            <person name="Stajich J.E."/>
            <person name="Spatafora J.W."/>
            <person name="Visel A."/>
            <person name="Grigoriev I.V."/>
        </authorList>
    </citation>
    <scope>NUCLEOTIDE SEQUENCE [LARGE SCALE GENOMIC DNA]</scope>
    <source>
        <strain evidence="3">finn</strain>
    </source>
</reference>
<proteinExistence type="predicted"/>
<name>A0A1Y1UZY0_9FUNG</name>
<keyword evidence="1" id="KW-0732">Signal</keyword>
<dbReference type="EMBL" id="MCFH01000046">
    <property type="protein sequence ID" value="ORX44325.1"/>
    <property type="molecule type" value="Genomic_DNA"/>
</dbReference>
<sequence>MKVKNIIALAITLASTISGAVITPSGLEIPESLMVYLRCPIGDSKCKNGKSSACVAHSNICRYDNPSSLDKSLRNAGYDIGTLTAEEYCKIHIEVCDMIYKYDPPVTDDDIYNYEKYFTCDEDDYLCKYNQNSSCQTVLKKCLESYPEDACQKLSIVCDNIDNGVIPIFDDEPVVDEPVVDEPVVDEPVVDEPL</sequence>
<evidence type="ECO:0000313" key="3">
    <source>
        <dbReference type="Proteomes" id="UP000193719"/>
    </source>
</evidence>
<dbReference type="AlphaFoldDB" id="A0A1Y1UZY0"/>
<dbReference type="OrthoDB" id="10420791at2759"/>
<feature type="signal peptide" evidence="1">
    <location>
        <begin position="1"/>
        <end position="19"/>
    </location>
</feature>
<organism evidence="2 3">
    <name type="scientific">Piromyces finnis</name>
    <dbReference type="NCBI Taxonomy" id="1754191"/>
    <lineage>
        <taxon>Eukaryota</taxon>
        <taxon>Fungi</taxon>
        <taxon>Fungi incertae sedis</taxon>
        <taxon>Chytridiomycota</taxon>
        <taxon>Chytridiomycota incertae sedis</taxon>
        <taxon>Neocallimastigomycetes</taxon>
        <taxon>Neocallimastigales</taxon>
        <taxon>Neocallimastigaceae</taxon>
        <taxon>Piromyces</taxon>
    </lineage>
</organism>
<accession>A0A1Y1UZY0</accession>
<protein>
    <recommendedName>
        <fullName evidence="4">Extracellular membrane protein CFEM domain-containing protein</fullName>
    </recommendedName>
</protein>
<keyword evidence="3" id="KW-1185">Reference proteome</keyword>
<evidence type="ECO:0000256" key="1">
    <source>
        <dbReference type="SAM" id="SignalP"/>
    </source>
</evidence>
<dbReference type="Proteomes" id="UP000193719">
    <property type="component" value="Unassembled WGS sequence"/>
</dbReference>
<gene>
    <name evidence="2" type="ORF">BCR36DRAFT_127942</name>
</gene>
<evidence type="ECO:0008006" key="4">
    <source>
        <dbReference type="Google" id="ProtNLM"/>
    </source>
</evidence>
<evidence type="ECO:0000313" key="2">
    <source>
        <dbReference type="EMBL" id="ORX44325.1"/>
    </source>
</evidence>
<reference evidence="2 3" key="1">
    <citation type="submission" date="2016-08" db="EMBL/GenBank/DDBJ databases">
        <title>Genomes of anaerobic fungi encode conserved fungal cellulosomes for biomass hydrolysis.</title>
        <authorList>
            <consortium name="DOE Joint Genome Institute"/>
            <person name="Haitjema C.H."/>
            <person name="Gilmore S.P."/>
            <person name="Henske J.K."/>
            <person name="Solomon K.V."/>
            <person name="De Groot R."/>
            <person name="Kuo A."/>
            <person name="Mondo S.J."/>
            <person name="Salamov A.A."/>
            <person name="Labutti K."/>
            <person name="Zhao Z."/>
            <person name="Chiniquy J."/>
            <person name="Barry K."/>
            <person name="Brewer H.M."/>
            <person name="Purvine S.O."/>
            <person name="Wright A.T."/>
            <person name="Boxma B."/>
            <person name="Van Alen T."/>
            <person name="Hackstein J.H."/>
            <person name="Baker S.E."/>
            <person name="Grigoriev I.V."/>
            <person name="O'Malley M.A."/>
        </authorList>
    </citation>
    <scope>NUCLEOTIDE SEQUENCE [LARGE SCALE GENOMIC DNA]</scope>
    <source>
        <strain evidence="3">finn</strain>
    </source>
</reference>
<feature type="chain" id="PRO_5012078764" description="Extracellular membrane protein CFEM domain-containing protein" evidence="1">
    <location>
        <begin position="20"/>
        <end position="194"/>
    </location>
</feature>
<comment type="caution">
    <text evidence="2">The sequence shown here is derived from an EMBL/GenBank/DDBJ whole genome shotgun (WGS) entry which is preliminary data.</text>
</comment>